<sequence>MSTDPLWVIDGMLVISNPSGLGSSGQSPMATINPNDIESIEVLKEAAATSIFGSRAANGVILVTTKTGEGNEEATTTFNYTTGISNLIRTPQDIGYANTSQWFSIMDRAYQNSLNRNFTTTDHYQYVANASSKISRELAEDISTDWYDQVFRTGTFQDLNVSTSKGFKGGSFYISTNYRKEKGVQRHNDFERLAVNSNFNFKPGKNVKVGLKVNMGYTNNEKRESGTTSIIFYALPWFPVQDPYDLNQYYNPLTAGNPTAQNDPEHVKLNVKQYRVLGGAFVEWSVPWVKGLKFRSEVSMDFVQSNNVDWRGKTINVNSKFEPTSEAMEEAITYVGTNINAYGTYNKTFGIHQLDVVGGLEATRQGQYTRYMMGQELNGRYQEIGQPNLRTDLFGGFGEERYLFGIFGRANYKLNNKYLFGLSARRDGSSTFVPENRWGNFMAFSAGWFLSDEPFMDFVGSGTTLKLRGSYGEIGNQAIPSGLNQISFLGNISYGGPGVSGVNGSMPVNVPVATLKWETTKSLDFGIDYGFLDNRINGSVAYYQRNVTDMLMPVPVPWSSGISSDNSDFGQGSYDKDVNIVWGNVGDMLNSGWEFDVHSINIDKGNFTWKTSFNIAFNKNIIGSLAPSLDDAGKGIIHSDTPTISRTGEKRQVWYIADWAGPDPQTGVPMIYALDKDHFDVTGETKRLTDADGNDVRVPADPSNMQQNRFIQEGKSADPTYYGGINNSFSWKNFDFSFMFSFSGGNYILDVDRTIATMPNETRNMLAEIEENSWKQEGDVAKYPQLTQRGRYIIDGKTVNGFDNPDMYHNRELFKGDFIRLRNITLGYNLPKTIADKFHMQSMRVYVQANNLWTSTDYPGFDPERMAFVKYNTQIPQTTSFTFGANVTF</sequence>
<comment type="similarity">
    <text evidence="7">Belongs to the TonB-dependent receptor family.</text>
</comment>
<keyword evidence="4 7" id="KW-0812">Transmembrane</keyword>
<organism evidence="9 10">
    <name type="scientific">Persicobacter diffluens</name>
    <dbReference type="NCBI Taxonomy" id="981"/>
    <lineage>
        <taxon>Bacteria</taxon>
        <taxon>Pseudomonadati</taxon>
        <taxon>Bacteroidota</taxon>
        <taxon>Cytophagia</taxon>
        <taxon>Cytophagales</taxon>
        <taxon>Persicobacteraceae</taxon>
        <taxon>Persicobacter</taxon>
    </lineage>
</organism>
<feature type="domain" description="TonB-dependent receptor plug" evidence="8">
    <location>
        <begin position="3"/>
        <end position="60"/>
    </location>
</feature>
<evidence type="ECO:0000256" key="4">
    <source>
        <dbReference type="ARBA" id="ARBA00022692"/>
    </source>
</evidence>
<dbReference type="EMBL" id="BQKE01000005">
    <property type="protein sequence ID" value="GJM64467.1"/>
    <property type="molecule type" value="Genomic_DNA"/>
</dbReference>
<protein>
    <submittedName>
        <fullName evidence="9">SusC/RagA family TonB-linked outer membrane protein</fullName>
    </submittedName>
</protein>
<name>A0AAN5AN54_9BACT</name>
<keyword evidence="10" id="KW-1185">Reference proteome</keyword>
<keyword evidence="3 7" id="KW-1134">Transmembrane beta strand</keyword>
<gene>
    <name evidence="9" type="ORF">PEDI_50190</name>
</gene>
<dbReference type="AlphaFoldDB" id="A0AAN5AN54"/>
<evidence type="ECO:0000256" key="7">
    <source>
        <dbReference type="PROSITE-ProRule" id="PRU01360"/>
    </source>
</evidence>
<evidence type="ECO:0000256" key="2">
    <source>
        <dbReference type="ARBA" id="ARBA00022448"/>
    </source>
</evidence>
<evidence type="ECO:0000256" key="3">
    <source>
        <dbReference type="ARBA" id="ARBA00022452"/>
    </source>
</evidence>
<dbReference type="NCBIfam" id="TIGR04056">
    <property type="entry name" value="OMP_RagA_SusC"/>
    <property type="match status" value="1"/>
</dbReference>
<dbReference type="InterPro" id="IPR036942">
    <property type="entry name" value="Beta-barrel_TonB_sf"/>
</dbReference>
<evidence type="ECO:0000256" key="1">
    <source>
        <dbReference type="ARBA" id="ARBA00004571"/>
    </source>
</evidence>
<keyword evidence="2 7" id="KW-0813">Transport</keyword>
<dbReference type="InterPro" id="IPR023997">
    <property type="entry name" value="TonB-dep_OMP_SusC/RagA_CS"/>
</dbReference>
<dbReference type="InterPro" id="IPR037066">
    <property type="entry name" value="Plug_dom_sf"/>
</dbReference>
<comment type="caution">
    <text evidence="9">The sequence shown here is derived from an EMBL/GenBank/DDBJ whole genome shotgun (WGS) entry which is preliminary data.</text>
</comment>
<dbReference type="Gene3D" id="2.170.130.10">
    <property type="entry name" value="TonB-dependent receptor, plug domain"/>
    <property type="match status" value="1"/>
</dbReference>
<dbReference type="Pfam" id="PF07715">
    <property type="entry name" value="Plug"/>
    <property type="match status" value="1"/>
</dbReference>
<keyword evidence="6 7" id="KW-0998">Cell outer membrane</keyword>
<evidence type="ECO:0000313" key="9">
    <source>
        <dbReference type="EMBL" id="GJM64467.1"/>
    </source>
</evidence>
<comment type="subcellular location">
    <subcellularLocation>
        <location evidence="1 7">Cell outer membrane</location>
        <topology evidence="1 7">Multi-pass membrane protein</topology>
    </subcellularLocation>
</comment>
<dbReference type="GO" id="GO:0009279">
    <property type="term" value="C:cell outer membrane"/>
    <property type="evidence" value="ECO:0007669"/>
    <property type="project" value="UniProtKB-SubCell"/>
</dbReference>
<dbReference type="NCBIfam" id="TIGR04057">
    <property type="entry name" value="SusC_RagA_signa"/>
    <property type="match status" value="1"/>
</dbReference>
<dbReference type="Gene3D" id="2.40.170.20">
    <property type="entry name" value="TonB-dependent receptor, beta-barrel domain"/>
    <property type="match status" value="1"/>
</dbReference>
<dbReference type="InterPro" id="IPR039426">
    <property type="entry name" value="TonB-dep_rcpt-like"/>
</dbReference>
<reference evidence="9 10" key="1">
    <citation type="submission" date="2021-12" db="EMBL/GenBank/DDBJ databases">
        <title>Genome sequencing of bacteria with rrn-lacking chromosome and rrn-plasmid.</title>
        <authorList>
            <person name="Anda M."/>
            <person name="Iwasaki W."/>
        </authorList>
    </citation>
    <scope>NUCLEOTIDE SEQUENCE [LARGE SCALE GENOMIC DNA]</scope>
    <source>
        <strain evidence="9 10">NBRC 15940</strain>
    </source>
</reference>
<dbReference type="PROSITE" id="PS52016">
    <property type="entry name" value="TONB_DEPENDENT_REC_3"/>
    <property type="match status" value="1"/>
</dbReference>
<dbReference type="Proteomes" id="UP001310022">
    <property type="component" value="Unassembled WGS sequence"/>
</dbReference>
<accession>A0AAN5AN54</accession>
<evidence type="ECO:0000313" key="10">
    <source>
        <dbReference type="Proteomes" id="UP001310022"/>
    </source>
</evidence>
<dbReference type="SUPFAM" id="SSF56935">
    <property type="entry name" value="Porins"/>
    <property type="match status" value="1"/>
</dbReference>
<proteinExistence type="inferred from homology"/>
<evidence type="ECO:0000259" key="8">
    <source>
        <dbReference type="Pfam" id="PF07715"/>
    </source>
</evidence>
<keyword evidence="5 7" id="KW-0472">Membrane</keyword>
<evidence type="ECO:0000256" key="6">
    <source>
        <dbReference type="ARBA" id="ARBA00023237"/>
    </source>
</evidence>
<dbReference type="InterPro" id="IPR012910">
    <property type="entry name" value="Plug_dom"/>
</dbReference>
<evidence type="ECO:0000256" key="5">
    <source>
        <dbReference type="ARBA" id="ARBA00023136"/>
    </source>
</evidence>
<dbReference type="InterPro" id="IPR023996">
    <property type="entry name" value="TonB-dep_OMP_SusC/RagA"/>
</dbReference>